<gene>
    <name evidence="1" type="ORF">BN1044_04371</name>
</gene>
<organism evidence="1 2">
    <name type="scientific">Hafnia alvei</name>
    <dbReference type="NCBI Taxonomy" id="569"/>
    <lineage>
        <taxon>Bacteria</taxon>
        <taxon>Pseudomonadati</taxon>
        <taxon>Pseudomonadota</taxon>
        <taxon>Gammaproteobacteria</taxon>
        <taxon>Enterobacterales</taxon>
        <taxon>Hafniaceae</taxon>
        <taxon>Hafnia</taxon>
    </lineage>
</organism>
<evidence type="ECO:0000313" key="2">
    <source>
        <dbReference type="Proteomes" id="UP000094844"/>
    </source>
</evidence>
<dbReference type="Proteomes" id="UP000094844">
    <property type="component" value="Unassembled WGS sequence"/>
</dbReference>
<protein>
    <recommendedName>
        <fullName evidence="3">PAAR domain-containing protein</fullName>
    </recommendedName>
</protein>
<dbReference type="RefSeq" id="WP_072310460.1">
    <property type="nucleotide sequence ID" value="NZ_FMIQ01000082.1"/>
</dbReference>
<dbReference type="EMBL" id="FMIQ01000082">
    <property type="protein sequence ID" value="SCM54860.1"/>
    <property type="molecule type" value="Genomic_DNA"/>
</dbReference>
<reference evidence="1 2" key="1">
    <citation type="submission" date="2016-09" db="EMBL/GenBank/DDBJ databases">
        <authorList>
            <person name="Capua I."/>
            <person name="De Benedictis P."/>
            <person name="Joannis T."/>
            <person name="Lombin L.H."/>
            <person name="Cattoli G."/>
        </authorList>
    </citation>
    <scope>NUCLEOTIDE SEQUENCE [LARGE SCALE GENOMIC DNA]</scope>
    <source>
        <strain evidence="1 2">GB001</strain>
    </source>
</reference>
<accession>A0A1C6Z6P6</accession>
<name>A0A1C6Z6P6_HAFAL</name>
<proteinExistence type="predicted"/>
<sequence>MTTNKLPQMYTNELTPEILSNLDVSPFSDEALSTLSDDSMAIIQEQEAYIRAHPPIGIFRFAAEGSQTRGGGTVKIASSGVLINLKNGSSVQLAKVGDSVIYPDGTTTLISSGAGKEHRFGQVQAALVGSGLDNGDEIINTPQDSLLIIKRLGEAMPDDFLVELR</sequence>
<evidence type="ECO:0000313" key="1">
    <source>
        <dbReference type="EMBL" id="SCM54860.1"/>
    </source>
</evidence>
<evidence type="ECO:0008006" key="3">
    <source>
        <dbReference type="Google" id="ProtNLM"/>
    </source>
</evidence>
<dbReference type="AlphaFoldDB" id="A0A1C6Z6P6"/>